<dbReference type="EMBL" id="HBEG01001604">
    <property type="protein sequence ID" value="CAD8345055.1"/>
    <property type="molecule type" value="Transcribed_RNA"/>
</dbReference>
<feature type="region of interest" description="Disordered" evidence="1">
    <location>
        <begin position="232"/>
        <end position="258"/>
    </location>
</feature>
<dbReference type="AlphaFoldDB" id="A0A7R9ZVG7"/>
<evidence type="ECO:0000256" key="3">
    <source>
        <dbReference type="SAM" id="SignalP"/>
    </source>
</evidence>
<evidence type="ECO:0000256" key="2">
    <source>
        <dbReference type="SAM" id="Phobius"/>
    </source>
</evidence>
<keyword evidence="2" id="KW-0812">Transmembrane</keyword>
<evidence type="ECO:0000256" key="1">
    <source>
        <dbReference type="SAM" id="MobiDB-lite"/>
    </source>
</evidence>
<keyword evidence="2" id="KW-1133">Transmembrane helix</keyword>
<name>A0A7R9ZVG7_9DINO</name>
<reference evidence="4" key="1">
    <citation type="submission" date="2021-01" db="EMBL/GenBank/DDBJ databases">
        <authorList>
            <person name="Corre E."/>
            <person name="Pelletier E."/>
            <person name="Niang G."/>
            <person name="Scheremetjew M."/>
            <person name="Finn R."/>
            <person name="Kale V."/>
            <person name="Holt S."/>
            <person name="Cochrane G."/>
            <person name="Meng A."/>
            <person name="Brown T."/>
            <person name="Cohen L."/>
        </authorList>
    </citation>
    <scope>NUCLEOTIDE SEQUENCE</scope>
    <source>
        <strain evidence="4">Pbaha01</strain>
    </source>
</reference>
<feature type="chain" id="PRO_5031411159" evidence="3">
    <location>
        <begin position="20"/>
        <end position="258"/>
    </location>
</feature>
<protein>
    <submittedName>
        <fullName evidence="4">Uncharacterized protein</fullName>
    </submittedName>
</protein>
<organism evidence="4">
    <name type="scientific">Pyrodinium bahamense</name>
    <dbReference type="NCBI Taxonomy" id="73915"/>
    <lineage>
        <taxon>Eukaryota</taxon>
        <taxon>Sar</taxon>
        <taxon>Alveolata</taxon>
        <taxon>Dinophyceae</taxon>
        <taxon>Gonyaulacales</taxon>
        <taxon>Pyrocystaceae</taxon>
        <taxon>Pyrodinium</taxon>
    </lineage>
</organism>
<evidence type="ECO:0000313" key="4">
    <source>
        <dbReference type="EMBL" id="CAD8345055.1"/>
    </source>
</evidence>
<proteinExistence type="predicted"/>
<sequence>MRPCMKLLLARLSFGLASMVPYQVPQATADHFGAKQLNGEAPVYDIRINASSTKWILFLEGGGWCNGATEAETVASCARRAGFQPPQESGLAFLDAVAPVLSKPRNGAYVDSCWVHEQNVNYCSGQSTPNCVGWTPAESGSKKWGYAISVPDSAGNRITPQQAFYRYYFDGADVKLLDSTALQANPSCIFTGVPAWDIVGVTILTILLMALCSTWCVLVKARCPQAAHLPTVPVARPQRGPPEGPYHLHPDCHEGGTS</sequence>
<keyword evidence="2" id="KW-0472">Membrane</keyword>
<feature type="compositionally biased region" description="Basic and acidic residues" evidence="1">
    <location>
        <begin position="246"/>
        <end position="258"/>
    </location>
</feature>
<gene>
    <name evidence="4" type="ORF">PBAH0796_LOCUS793</name>
</gene>
<feature type="signal peptide" evidence="3">
    <location>
        <begin position="1"/>
        <end position="19"/>
    </location>
</feature>
<accession>A0A7R9ZVG7</accession>
<feature type="transmembrane region" description="Helical" evidence="2">
    <location>
        <begin position="195"/>
        <end position="218"/>
    </location>
</feature>
<keyword evidence="3" id="KW-0732">Signal</keyword>